<feature type="non-terminal residue" evidence="1">
    <location>
        <position position="1"/>
    </location>
</feature>
<feature type="non-terminal residue" evidence="1">
    <location>
        <position position="110"/>
    </location>
</feature>
<gene>
    <name evidence="1" type="ORF">CU098_005360</name>
</gene>
<dbReference type="AlphaFoldDB" id="A0A367IL68"/>
<dbReference type="Proteomes" id="UP000253551">
    <property type="component" value="Unassembled WGS sequence"/>
</dbReference>
<reference evidence="1 2" key="1">
    <citation type="journal article" date="2018" name="G3 (Bethesda)">
        <title>Phylogenetic and Phylogenomic Definition of Rhizopus Species.</title>
        <authorList>
            <person name="Gryganskyi A.P."/>
            <person name="Golan J."/>
            <person name="Dolatabadi S."/>
            <person name="Mondo S."/>
            <person name="Robb S."/>
            <person name="Idnurm A."/>
            <person name="Muszewska A."/>
            <person name="Steczkiewicz K."/>
            <person name="Masonjones S."/>
            <person name="Liao H.L."/>
            <person name="Gajdeczka M.T."/>
            <person name="Anike F."/>
            <person name="Vuek A."/>
            <person name="Anishchenko I.M."/>
            <person name="Voigt K."/>
            <person name="de Hoog G.S."/>
            <person name="Smith M.E."/>
            <person name="Heitman J."/>
            <person name="Vilgalys R."/>
            <person name="Stajich J.E."/>
        </authorList>
    </citation>
    <scope>NUCLEOTIDE SEQUENCE [LARGE SCALE GENOMIC DNA]</scope>
    <source>
        <strain evidence="1 2">LSU 92-RS-03</strain>
    </source>
</reference>
<evidence type="ECO:0000313" key="1">
    <source>
        <dbReference type="EMBL" id="RCH78432.1"/>
    </source>
</evidence>
<evidence type="ECO:0000313" key="2">
    <source>
        <dbReference type="Proteomes" id="UP000253551"/>
    </source>
</evidence>
<name>A0A367IL68_RHIST</name>
<comment type="caution">
    <text evidence="1">The sequence shown here is derived from an EMBL/GenBank/DDBJ whole genome shotgun (WGS) entry which is preliminary data.</text>
</comment>
<accession>A0A367IL68</accession>
<dbReference type="EMBL" id="PJQM01007250">
    <property type="protein sequence ID" value="RCH78432.1"/>
    <property type="molecule type" value="Genomic_DNA"/>
</dbReference>
<organism evidence="1 2">
    <name type="scientific">Rhizopus stolonifer</name>
    <name type="common">Rhizopus nigricans</name>
    <dbReference type="NCBI Taxonomy" id="4846"/>
    <lineage>
        <taxon>Eukaryota</taxon>
        <taxon>Fungi</taxon>
        <taxon>Fungi incertae sedis</taxon>
        <taxon>Mucoromycota</taxon>
        <taxon>Mucoromycotina</taxon>
        <taxon>Mucoromycetes</taxon>
        <taxon>Mucorales</taxon>
        <taxon>Mucorineae</taxon>
        <taxon>Rhizopodaceae</taxon>
        <taxon>Rhizopus</taxon>
    </lineage>
</organism>
<keyword evidence="2" id="KW-1185">Reference proteome</keyword>
<protein>
    <submittedName>
        <fullName evidence="1">Uncharacterized protein</fullName>
    </submittedName>
</protein>
<sequence>EKHNIGDLCKSGFKCGIATEYGINEDNGKDETPDLNAGYCANNDKRIELYDPIVAVVIIYDECPECNNKNGERIDLPAYNWNKLYSKIVYIKDKKPNNDLGELPIVWNVT</sequence>
<proteinExistence type="predicted"/>